<evidence type="ECO:0000313" key="3">
    <source>
        <dbReference type="Proteomes" id="UP000187013"/>
    </source>
</evidence>
<accession>A0A1Q3A945</accession>
<evidence type="ECO:0000256" key="1">
    <source>
        <dbReference type="SAM" id="MobiDB-lite"/>
    </source>
</evidence>
<dbReference type="AlphaFoldDB" id="A0A1Q3A945"/>
<dbReference type="EMBL" id="BDGX01000033">
    <property type="protein sequence ID" value="GAV52225.1"/>
    <property type="molecule type" value="Genomic_DNA"/>
</dbReference>
<feature type="region of interest" description="Disordered" evidence="1">
    <location>
        <begin position="1"/>
        <end position="85"/>
    </location>
</feature>
<feature type="compositionally biased region" description="Polar residues" evidence="1">
    <location>
        <begin position="317"/>
        <end position="336"/>
    </location>
</feature>
<feature type="compositionally biased region" description="Basic and acidic residues" evidence="1">
    <location>
        <begin position="374"/>
        <end position="390"/>
    </location>
</feature>
<feature type="region of interest" description="Disordered" evidence="1">
    <location>
        <begin position="296"/>
        <end position="340"/>
    </location>
</feature>
<feature type="compositionally biased region" description="Polar residues" evidence="1">
    <location>
        <begin position="126"/>
        <end position="136"/>
    </location>
</feature>
<name>A0A1Q3A945_ZYGRO</name>
<sequence>MEDYQSPSQVSLNTKRLSAMIDSLHQDRDDDDLLNNTRESSPVTTPKRIQHPHSKMKSNQGSPTKLPRSPAGFNVSLNSPDKDYRASMLSNYSGVVQEGVGVSYVMKNPHSVIKEEAKPQLPTFPSAETIQASSRKPTGGSEDIVLKKVGNVTTGRGFSNVSSGDSRTSSGGPRQGSLKLLSINSNKRSVQPASSIGSGNMASESETSNQKTDLPDTPKRQGKDEQLDRISTPRVDSDTESVATSIIPEVTTTTNGHDKGMPPARSETMDYNPAIPPRNRNRPLSKYLLQEDDEIVELDGGERDSRKNLKVPESPTRRSSVTNASETYYSVSSSDARGNRVDIDLTNEDDEDQEADTVNAYLSRPLPTVPQQAEVHRDSTVKREQGREPEVVTTLTSSSVKNQDAEDSDDQYEYIDESGRVIEIPSPQTSPSSHRTKSIKNKKKKQQELRQFDVDTLSQLLNVTKGTLIGAEFANLGMKIEEKRALERLVDSLSRLTADMVLDPDRYEEGLRRLNKATKALEGF</sequence>
<dbReference type="OrthoDB" id="4067583at2759"/>
<feature type="compositionally biased region" description="Polar residues" evidence="1">
    <location>
        <begin position="393"/>
        <end position="402"/>
    </location>
</feature>
<feature type="compositionally biased region" description="Polar residues" evidence="1">
    <location>
        <begin position="240"/>
        <end position="255"/>
    </location>
</feature>
<feature type="region of interest" description="Disordered" evidence="1">
    <location>
        <begin position="361"/>
        <end position="410"/>
    </location>
</feature>
<feature type="compositionally biased region" description="Polar residues" evidence="1">
    <location>
        <begin position="35"/>
        <end position="44"/>
    </location>
</feature>
<gene>
    <name evidence="2" type="ORF">ZYGR_0AG02160</name>
</gene>
<comment type="caution">
    <text evidence="2">The sequence shown here is derived from an EMBL/GenBank/DDBJ whole genome shotgun (WGS) entry which is preliminary data.</text>
</comment>
<feature type="compositionally biased region" description="Basic and acidic residues" evidence="1">
    <location>
        <begin position="213"/>
        <end position="228"/>
    </location>
</feature>
<protein>
    <recommendedName>
        <fullName evidence="4">Protein NBA1</fullName>
    </recommendedName>
</protein>
<evidence type="ECO:0008006" key="4">
    <source>
        <dbReference type="Google" id="ProtNLM"/>
    </source>
</evidence>
<feature type="region of interest" description="Disordered" evidence="1">
    <location>
        <begin position="116"/>
        <end position="283"/>
    </location>
</feature>
<dbReference type="Proteomes" id="UP000187013">
    <property type="component" value="Unassembled WGS sequence"/>
</dbReference>
<feature type="compositionally biased region" description="Polar residues" evidence="1">
    <location>
        <begin position="1"/>
        <end position="16"/>
    </location>
</feature>
<proteinExistence type="predicted"/>
<feature type="compositionally biased region" description="Polar residues" evidence="1">
    <location>
        <begin position="182"/>
        <end position="212"/>
    </location>
</feature>
<feature type="compositionally biased region" description="Basic residues" evidence="1">
    <location>
        <begin position="434"/>
        <end position="445"/>
    </location>
</feature>
<feature type="region of interest" description="Disordered" evidence="1">
    <location>
        <begin position="423"/>
        <end position="445"/>
    </location>
</feature>
<organism evidence="2 3">
    <name type="scientific">Zygosaccharomyces rouxii</name>
    <dbReference type="NCBI Taxonomy" id="4956"/>
    <lineage>
        <taxon>Eukaryota</taxon>
        <taxon>Fungi</taxon>
        <taxon>Dikarya</taxon>
        <taxon>Ascomycota</taxon>
        <taxon>Saccharomycotina</taxon>
        <taxon>Saccharomycetes</taxon>
        <taxon>Saccharomycetales</taxon>
        <taxon>Saccharomycetaceae</taxon>
        <taxon>Zygosaccharomyces</taxon>
    </lineage>
</organism>
<feature type="compositionally biased region" description="Polar residues" evidence="1">
    <location>
        <begin position="151"/>
        <end position="172"/>
    </location>
</feature>
<reference evidence="2 3" key="1">
    <citation type="submission" date="2016-08" db="EMBL/GenBank/DDBJ databases">
        <title>Draft genome sequence of allopolyploid Zygosaccharomyces rouxii.</title>
        <authorList>
            <person name="Watanabe J."/>
            <person name="Uehara K."/>
            <person name="Mogi Y."/>
            <person name="Tsukioka Y."/>
        </authorList>
    </citation>
    <scope>NUCLEOTIDE SEQUENCE [LARGE SCALE GENOMIC DNA]</scope>
    <source>
        <strain evidence="2 3">NBRC 110957</strain>
    </source>
</reference>
<evidence type="ECO:0000313" key="2">
    <source>
        <dbReference type="EMBL" id="GAV52225.1"/>
    </source>
</evidence>